<comment type="caution">
    <text evidence="1">The sequence shown here is derived from an EMBL/GenBank/DDBJ whole genome shotgun (WGS) entry which is preliminary data.</text>
</comment>
<gene>
    <name evidence="1" type="ORF">A6769_33755</name>
</gene>
<name>A0A367R2Z5_NOSPU</name>
<dbReference type="Proteomes" id="UP000252085">
    <property type="component" value="Unassembled WGS sequence"/>
</dbReference>
<sequence length="257" mass="28594">MLIKRWKELLLAVAILPFFIQPVSAHIIWFDYDNGEYNLLFGHPEDGPEPYQTSKFKQATAYDSNRQILPFDINQKKSGLSLTSNSEIAGLTAFFDNGYYANVGGESRSISEQEIGQYQDVSHYLKYTKALYDWSDTLAQPFNLPLEIISLENPLVVKPGENLKVQVLYQGKQIPDVTVEYLGKKLSGNQDGTYLVPIGDEGLQQIEASYTVASANSPSISYETGFTAQKTSVPDPSALLGLSIVGLLGLYKKRFFA</sequence>
<reference evidence="2" key="1">
    <citation type="submission" date="2016-04" db="EMBL/GenBank/DDBJ databases">
        <authorList>
            <person name="Tabuchi Yagui T.R."/>
        </authorList>
    </citation>
    <scope>NUCLEOTIDE SEQUENCE [LARGE SCALE GENOMIC DNA]</scope>
</reference>
<proteinExistence type="predicted"/>
<evidence type="ECO:0008006" key="3">
    <source>
        <dbReference type="Google" id="ProtNLM"/>
    </source>
</evidence>
<accession>A0A367R2Z5</accession>
<protein>
    <recommendedName>
        <fullName evidence="3">Nickel transport complex protein, NikM subunit, transmembrane</fullName>
    </recommendedName>
</protein>
<organism evidence="1 2">
    <name type="scientific">Nostoc punctiforme NIES-2108</name>
    <dbReference type="NCBI Taxonomy" id="1356359"/>
    <lineage>
        <taxon>Bacteria</taxon>
        <taxon>Bacillati</taxon>
        <taxon>Cyanobacteriota</taxon>
        <taxon>Cyanophyceae</taxon>
        <taxon>Nostocales</taxon>
        <taxon>Nostocaceae</taxon>
        <taxon>Nostoc</taxon>
    </lineage>
</organism>
<dbReference type="EMBL" id="LXQE01000189">
    <property type="protein sequence ID" value="RCJ30311.1"/>
    <property type="molecule type" value="Genomic_DNA"/>
</dbReference>
<dbReference type="Pfam" id="PF10670">
    <property type="entry name" value="DUF4198"/>
    <property type="match status" value="1"/>
</dbReference>
<dbReference type="AlphaFoldDB" id="A0A367R2Z5"/>
<evidence type="ECO:0000313" key="2">
    <source>
        <dbReference type="Proteomes" id="UP000252085"/>
    </source>
</evidence>
<evidence type="ECO:0000313" key="1">
    <source>
        <dbReference type="EMBL" id="RCJ30311.1"/>
    </source>
</evidence>
<dbReference type="InterPro" id="IPR019613">
    <property type="entry name" value="DUF4198"/>
</dbReference>